<evidence type="ECO:0000256" key="1">
    <source>
        <dbReference type="ARBA" id="ARBA00009054"/>
    </source>
</evidence>
<feature type="compositionally biased region" description="Acidic residues" evidence="6">
    <location>
        <begin position="8"/>
        <end position="26"/>
    </location>
</feature>
<evidence type="ECO:0000256" key="2">
    <source>
        <dbReference type="ARBA" id="ARBA00023186"/>
    </source>
</evidence>
<dbReference type="GO" id="GO:0051082">
    <property type="term" value="F:unfolded protein binding"/>
    <property type="evidence" value="ECO:0007669"/>
    <property type="project" value="TreeGrafter"/>
</dbReference>
<sequence>MDKTNQEQIDEQVVSEEIEQPTDNEEVVEKSEVELLQEQIQILEDKNLRLLAEFNNYKKRSSEEFMQAKVQGKAEVFKKFIDSIDNFERALEQECSDNQFYSGMKMIYDKIKTDSESLGLSEIDCSGKLDHNQHQALMVEEHEDLDDDQIIDVLQKGYVMDNILVRPSMVKVNKKPTK</sequence>
<dbReference type="Pfam" id="PF01025">
    <property type="entry name" value="GrpE"/>
    <property type="match status" value="1"/>
</dbReference>
<proteinExistence type="evidence at transcript level"/>
<dbReference type="AlphaFoldDB" id="F1LGU6"/>
<feature type="region of interest" description="Disordered" evidence="6">
    <location>
        <begin position="1"/>
        <end position="26"/>
    </location>
</feature>
<keyword evidence="3" id="KW-0496">Mitochondrion</keyword>
<evidence type="ECO:0000256" key="6">
    <source>
        <dbReference type="SAM" id="MobiDB-lite"/>
    </source>
</evidence>
<evidence type="ECO:0000256" key="3">
    <source>
        <dbReference type="RuleBase" id="RU000640"/>
    </source>
</evidence>
<comment type="similarity">
    <text evidence="1 4">Belongs to the GrpE family.</text>
</comment>
<dbReference type="InterPro" id="IPR013805">
    <property type="entry name" value="GrpE_CC"/>
</dbReference>
<evidence type="ECO:0000313" key="7">
    <source>
        <dbReference type="EMBL" id="ADY49350.1"/>
    </source>
</evidence>
<dbReference type="GO" id="GO:0051087">
    <property type="term" value="F:protein-folding chaperone binding"/>
    <property type="evidence" value="ECO:0007669"/>
    <property type="project" value="InterPro"/>
</dbReference>
<dbReference type="HAMAP" id="MF_01151">
    <property type="entry name" value="GrpE"/>
    <property type="match status" value="1"/>
</dbReference>
<dbReference type="SUPFAM" id="SSF51064">
    <property type="entry name" value="Head domain of nucleotide exchange factor GrpE"/>
    <property type="match status" value="1"/>
</dbReference>
<comment type="subcellular location">
    <subcellularLocation>
        <location evidence="3">Mitochondrion matrix</location>
    </subcellularLocation>
</comment>
<dbReference type="PROSITE" id="PS01071">
    <property type="entry name" value="GRPE"/>
    <property type="match status" value="1"/>
</dbReference>
<dbReference type="PRINTS" id="PR00773">
    <property type="entry name" value="GRPEPROTEIN"/>
</dbReference>
<dbReference type="Gene3D" id="2.30.22.10">
    <property type="entry name" value="Head domain of nucleotide exchange factor GrpE"/>
    <property type="match status" value="1"/>
</dbReference>
<keyword evidence="2 3" id="KW-0143">Chaperone</keyword>
<feature type="coiled-coil region" evidence="5">
    <location>
        <begin position="26"/>
        <end position="60"/>
    </location>
</feature>
<dbReference type="InterPro" id="IPR000740">
    <property type="entry name" value="GrpE"/>
</dbReference>
<organism evidence="7">
    <name type="scientific">Ascaris suum</name>
    <name type="common">Pig roundworm</name>
    <name type="synonym">Ascaris lumbricoides</name>
    <dbReference type="NCBI Taxonomy" id="6253"/>
    <lineage>
        <taxon>Eukaryota</taxon>
        <taxon>Metazoa</taxon>
        <taxon>Ecdysozoa</taxon>
        <taxon>Nematoda</taxon>
        <taxon>Chromadorea</taxon>
        <taxon>Rhabditida</taxon>
        <taxon>Spirurina</taxon>
        <taxon>Ascaridomorpha</taxon>
        <taxon>Ascaridoidea</taxon>
        <taxon>Ascarididae</taxon>
        <taxon>Ascaris</taxon>
    </lineage>
</organism>
<name>F1LGU6_ASCSU</name>
<evidence type="ECO:0000256" key="4">
    <source>
        <dbReference type="RuleBase" id="RU004478"/>
    </source>
</evidence>
<dbReference type="PANTHER" id="PTHR21237">
    <property type="entry name" value="GRPE PROTEIN"/>
    <property type="match status" value="1"/>
</dbReference>
<evidence type="ECO:0000256" key="5">
    <source>
        <dbReference type="SAM" id="Coils"/>
    </source>
</evidence>
<dbReference type="Gene3D" id="3.90.20.20">
    <property type="match status" value="1"/>
</dbReference>
<dbReference type="GO" id="GO:0042803">
    <property type="term" value="F:protein homodimerization activity"/>
    <property type="evidence" value="ECO:0007669"/>
    <property type="project" value="InterPro"/>
</dbReference>
<dbReference type="GO" id="GO:0006457">
    <property type="term" value="P:protein folding"/>
    <property type="evidence" value="ECO:0007669"/>
    <property type="project" value="InterPro"/>
</dbReference>
<protein>
    <recommendedName>
        <fullName evidence="3">GrpE protein homolog</fullName>
    </recommendedName>
</protein>
<dbReference type="GO" id="GO:0005759">
    <property type="term" value="C:mitochondrial matrix"/>
    <property type="evidence" value="ECO:0007669"/>
    <property type="project" value="UniProtKB-SubCell"/>
</dbReference>
<dbReference type="PANTHER" id="PTHR21237:SF23">
    <property type="entry name" value="GRPE PROTEIN HOMOLOG, MITOCHONDRIAL"/>
    <property type="match status" value="1"/>
</dbReference>
<reference evidence="7" key="1">
    <citation type="journal article" date="2011" name="Genome Res.">
        <title>Deep small RNA sequencing from the nematode Ascaris reveals conservation, functional diversification, and novel developmental profiles.</title>
        <authorList>
            <person name="Wang J."/>
            <person name="Czech B."/>
            <person name="Crunk A."/>
            <person name="Wallace A."/>
            <person name="Mitreva M."/>
            <person name="Hannon G.J."/>
            <person name="Davis R.E."/>
        </authorList>
    </citation>
    <scope>NUCLEOTIDE SEQUENCE</scope>
</reference>
<dbReference type="GO" id="GO:0000774">
    <property type="term" value="F:adenyl-nucleotide exchange factor activity"/>
    <property type="evidence" value="ECO:0007669"/>
    <property type="project" value="InterPro"/>
</dbReference>
<keyword evidence="5" id="KW-0175">Coiled coil</keyword>
<dbReference type="InterPro" id="IPR009012">
    <property type="entry name" value="GrpE_head"/>
</dbReference>
<dbReference type="CDD" id="cd00446">
    <property type="entry name" value="GrpE"/>
    <property type="match status" value="1"/>
</dbReference>
<comment type="function">
    <text evidence="3">Essential component of the PAM complex, a complex required for the translocation of transit peptide-containing proteins from the inner membrane into the mitochondrial matrix in an ATP-dependent manner.</text>
</comment>
<feature type="non-terminal residue" evidence="7">
    <location>
        <position position="178"/>
    </location>
</feature>
<dbReference type="SUPFAM" id="SSF58014">
    <property type="entry name" value="Coiled-coil domain of nucleotide exchange factor GrpE"/>
    <property type="match status" value="1"/>
</dbReference>
<accession>F1LGU6</accession>
<dbReference type="EMBL" id="JI216690">
    <property type="protein sequence ID" value="ADY49350.1"/>
    <property type="molecule type" value="mRNA"/>
</dbReference>